<dbReference type="EMBL" id="BAOU01000030">
    <property type="protein sequence ID" value="GAD05462.1"/>
    <property type="molecule type" value="Genomic_DNA"/>
</dbReference>
<dbReference type="AlphaFoldDB" id="T1CNP3"/>
<protein>
    <submittedName>
        <fullName evidence="1">Uncharacterized protein</fullName>
    </submittedName>
</protein>
<dbReference type="Proteomes" id="UP000018031">
    <property type="component" value="Unassembled WGS sequence"/>
</dbReference>
<reference evidence="1 2" key="2">
    <citation type="journal article" date="2013" name="Genome Announc.">
        <title>Draft Genome Sequences of Porphyromonas crevioricanis JCM 15906T and Porphyromonas cansulci JCM 13913T Isolated from a Canine Oral Cavity.</title>
        <authorList>
            <person name="Sakamoto M."/>
            <person name="Tanaka N."/>
            <person name="Shiwa Y."/>
            <person name="Yoshikawa H."/>
            <person name="Ohkuma M."/>
        </authorList>
    </citation>
    <scope>NUCLEOTIDE SEQUENCE [LARGE SCALE GENOMIC DNA]</scope>
    <source>
        <strain evidence="1 2">JCM 15906</strain>
    </source>
</reference>
<name>T1CNP3_9PORP</name>
<evidence type="ECO:0000313" key="2">
    <source>
        <dbReference type="Proteomes" id="UP000018031"/>
    </source>
</evidence>
<organism evidence="1 2">
    <name type="scientific">Porphyromonas crevioricanis JCM 15906</name>
    <dbReference type="NCBI Taxonomy" id="1305617"/>
    <lineage>
        <taxon>Bacteria</taxon>
        <taxon>Pseudomonadati</taxon>
        <taxon>Bacteroidota</taxon>
        <taxon>Bacteroidia</taxon>
        <taxon>Bacteroidales</taxon>
        <taxon>Porphyromonadaceae</taxon>
        <taxon>Porphyromonas</taxon>
    </lineage>
</organism>
<sequence>MIENRLPEKQQATHQTNWLTGVTIVLTIQRPESRIELLPSSRSKKEGVATFAIVATPSL</sequence>
<evidence type="ECO:0000313" key="1">
    <source>
        <dbReference type="EMBL" id="GAD05462.1"/>
    </source>
</evidence>
<proteinExistence type="predicted"/>
<comment type="caution">
    <text evidence="1">The sequence shown here is derived from an EMBL/GenBank/DDBJ whole genome shotgun (WGS) entry which is preliminary data.</text>
</comment>
<gene>
    <name evidence="1" type="ORF">PORCRE_1164</name>
</gene>
<accession>T1CNP3</accession>
<reference evidence="2" key="1">
    <citation type="journal article" date="2013" name="Genome">
        <title>Draft Genome Sequences of Porphyromonas crevioricanis JCM 15906T and Porphyromonas cansulci JCM 13913T Isolated from a Canine Oral Cavity.</title>
        <authorList>
            <person name="Sakamoto M."/>
            <person name="Tanaka N."/>
            <person name="Shiwa Y."/>
            <person name="Yoshikawa H."/>
            <person name="Ohkuma M."/>
        </authorList>
    </citation>
    <scope>NUCLEOTIDE SEQUENCE [LARGE SCALE GENOMIC DNA]</scope>
    <source>
        <strain evidence="2">JCM 15906</strain>
    </source>
</reference>